<reference evidence="3 4" key="1">
    <citation type="submission" date="2020-01" db="EMBL/GenBank/DDBJ databases">
        <title>Identification and distribution of gene clusters putatively required for synthesis of sphingolipid metabolism inhibitors in phylogenetically diverse species of the filamentous fungus Fusarium.</title>
        <authorList>
            <person name="Kim H.-S."/>
            <person name="Busman M."/>
            <person name="Brown D.W."/>
            <person name="Divon H."/>
            <person name="Uhlig S."/>
            <person name="Proctor R.H."/>
        </authorList>
    </citation>
    <scope>NUCLEOTIDE SEQUENCE [LARGE SCALE GENOMIC DNA]</scope>
    <source>
        <strain evidence="3 4">NRRL 13308</strain>
    </source>
</reference>
<dbReference type="OrthoDB" id="5340195at2759"/>
<dbReference type="EMBL" id="JAADJF010000226">
    <property type="protein sequence ID" value="KAF4433105.1"/>
    <property type="molecule type" value="Genomic_DNA"/>
</dbReference>
<comment type="caution">
    <text evidence="3">The sequence shown here is derived from an EMBL/GenBank/DDBJ whole genome shotgun (WGS) entry which is preliminary data.</text>
</comment>
<dbReference type="SUPFAM" id="SSF54909">
    <property type="entry name" value="Dimeric alpha+beta barrel"/>
    <property type="match status" value="1"/>
</dbReference>
<keyword evidence="4" id="KW-1185">Reference proteome</keyword>
<name>A0A8H4JK32_9HYPO</name>
<dbReference type="GO" id="GO:0016491">
    <property type="term" value="F:oxidoreductase activity"/>
    <property type="evidence" value="ECO:0007669"/>
    <property type="project" value="InterPro"/>
</dbReference>
<evidence type="ECO:0000313" key="3">
    <source>
        <dbReference type="EMBL" id="KAF4433105.1"/>
    </source>
</evidence>
<proteinExistence type="inferred from homology"/>
<dbReference type="Gene3D" id="3.30.70.100">
    <property type="match status" value="1"/>
</dbReference>
<gene>
    <name evidence="3" type="ORF">FACUT_8203</name>
</gene>
<evidence type="ECO:0000256" key="1">
    <source>
        <dbReference type="ARBA" id="ARBA00005986"/>
    </source>
</evidence>
<protein>
    <recommendedName>
        <fullName evidence="2">EthD domain-containing protein</fullName>
    </recommendedName>
</protein>
<dbReference type="Proteomes" id="UP000536711">
    <property type="component" value="Unassembled WGS sequence"/>
</dbReference>
<dbReference type="AlphaFoldDB" id="A0A8H4JK32"/>
<dbReference type="Pfam" id="PF07110">
    <property type="entry name" value="EthD"/>
    <property type="match status" value="1"/>
</dbReference>
<accession>A0A8H4JK32</accession>
<feature type="domain" description="EthD" evidence="2">
    <location>
        <begin position="13"/>
        <end position="103"/>
    </location>
</feature>
<sequence length="245" mass="27976">MSAFKILVTSCRKHGMTRKEAQDYFYEVHGSLAQSPDPNANLAKYTQLHFFDTASYSEKGNDRNDWDLGGELYFESEEQLARVYQSSWVREKVSPDNLNFSDTNSTRLRMARDTVIFKNEDIVDSPSTRDKAPILALYFVEPSGSQVSTDKLVDGFADILKLGTTDEIWALYVNTPFELSAKASILFKSQPFDELIFSIYLKRPQSIPAFRKAQKDFEDKFAHSICLEKCQTALGSRVVIYNNEK</sequence>
<evidence type="ECO:0000259" key="2">
    <source>
        <dbReference type="Pfam" id="PF07110"/>
    </source>
</evidence>
<evidence type="ECO:0000313" key="4">
    <source>
        <dbReference type="Proteomes" id="UP000536711"/>
    </source>
</evidence>
<dbReference type="InterPro" id="IPR009799">
    <property type="entry name" value="EthD_dom"/>
</dbReference>
<organism evidence="3 4">
    <name type="scientific">Fusarium acutatum</name>
    <dbReference type="NCBI Taxonomy" id="78861"/>
    <lineage>
        <taxon>Eukaryota</taxon>
        <taxon>Fungi</taxon>
        <taxon>Dikarya</taxon>
        <taxon>Ascomycota</taxon>
        <taxon>Pezizomycotina</taxon>
        <taxon>Sordariomycetes</taxon>
        <taxon>Hypocreomycetidae</taxon>
        <taxon>Hypocreales</taxon>
        <taxon>Nectriaceae</taxon>
        <taxon>Fusarium</taxon>
        <taxon>Fusarium fujikuroi species complex</taxon>
    </lineage>
</organism>
<comment type="similarity">
    <text evidence="1">Belongs to the tpcK family.</text>
</comment>
<dbReference type="InterPro" id="IPR011008">
    <property type="entry name" value="Dimeric_a/b-barrel"/>
</dbReference>